<organism evidence="1 2">
    <name type="scientific">Dethiosulfatarculus sandiegensis</name>
    <dbReference type="NCBI Taxonomy" id="1429043"/>
    <lineage>
        <taxon>Bacteria</taxon>
        <taxon>Pseudomonadati</taxon>
        <taxon>Thermodesulfobacteriota</taxon>
        <taxon>Desulfarculia</taxon>
        <taxon>Desulfarculales</taxon>
        <taxon>Desulfarculaceae</taxon>
        <taxon>Dethiosulfatarculus</taxon>
    </lineage>
</organism>
<reference evidence="1 2" key="1">
    <citation type="submission" date="2013-11" db="EMBL/GenBank/DDBJ databases">
        <title>Metagenomic analysis of a methanogenic consortium involved in long chain n-alkane degradation.</title>
        <authorList>
            <person name="Davidova I.A."/>
            <person name="Callaghan A.V."/>
            <person name="Wawrik B."/>
            <person name="Pruitt S."/>
            <person name="Marks C."/>
            <person name="Duncan K.E."/>
            <person name="Suflita J.M."/>
        </authorList>
    </citation>
    <scope>NUCLEOTIDE SEQUENCE [LARGE SCALE GENOMIC DNA]</scope>
    <source>
        <strain evidence="1 2">SPR</strain>
    </source>
</reference>
<dbReference type="RefSeq" id="WP_269433157.1">
    <property type="nucleotide sequence ID" value="NZ_AZAC01000004.1"/>
</dbReference>
<name>A0A0D2GK90_9BACT</name>
<comment type="caution">
    <text evidence="1">The sequence shown here is derived from an EMBL/GenBank/DDBJ whole genome shotgun (WGS) entry which is preliminary data.</text>
</comment>
<dbReference type="STRING" id="1429043.X474_04575"/>
<proteinExistence type="predicted"/>
<evidence type="ECO:0000313" key="1">
    <source>
        <dbReference type="EMBL" id="KIX15187.1"/>
    </source>
</evidence>
<keyword evidence="2" id="KW-1185">Reference proteome</keyword>
<evidence type="ECO:0000313" key="2">
    <source>
        <dbReference type="Proteomes" id="UP000032233"/>
    </source>
</evidence>
<accession>A0A0D2GK90</accession>
<sequence>MDADRPSGPGYWFTAAQAVQELIKFHTWQRRPFNIDARIFFR</sequence>
<dbReference type="InParanoid" id="A0A0D2GK90"/>
<gene>
    <name evidence="1" type="ORF">X474_04575</name>
</gene>
<dbReference type="Proteomes" id="UP000032233">
    <property type="component" value="Unassembled WGS sequence"/>
</dbReference>
<protein>
    <submittedName>
        <fullName evidence="1">Uncharacterized protein</fullName>
    </submittedName>
</protein>
<dbReference type="AlphaFoldDB" id="A0A0D2GK90"/>
<dbReference type="EMBL" id="AZAC01000004">
    <property type="protein sequence ID" value="KIX15187.1"/>
    <property type="molecule type" value="Genomic_DNA"/>
</dbReference>